<evidence type="ECO:0000313" key="3">
    <source>
        <dbReference type="Proteomes" id="UP000185944"/>
    </source>
</evidence>
<sequence>MEDANTIIKWLTHNEIDNMEAYTGVLKNRSIPCCSQVEIWSLAFTKSWFKRTHRPLRSFYNTFLTCTDSFPCTECFNHRADEERKKTALETSSEATPASGAATPSSASTPAPPTPEEAPQRPEKDSPGENGKESKNCLFSDKEIGGIINNLDKAFQEKEEIPKTDEERLYLVHMVMHALSTTPDYQMLMEDGNVDPKGMQKIFCALAVAFTYLVRIEIQPVYKLLFFLCSNINGFFFTPEGQSVSKKEFTTFLVFVQNTTAISRNKFIYLIDILSSLNQPTLAKFIKNIIAGKVTVSALKEELFREYSVPSTKEIDHFKKHNPTSIPRIFTPEIVFLHGKVQKDNTATLMEENAMLKGNIQTLLSDLKYFSTSGLIKDLKNQIESQKEDR</sequence>
<evidence type="ECO:0000313" key="2">
    <source>
        <dbReference type="EMBL" id="OAG28931.1"/>
    </source>
</evidence>
<organism evidence="2 3">
    <name type="scientific">Nematocida displodere</name>
    <dbReference type="NCBI Taxonomy" id="1805483"/>
    <lineage>
        <taxon>Eukaryota</taxon>
        <taxon>Fungi</taxon>
        <taxon>Fungi incertae sedis</taxon>
        <taxon>Microsporidia</taxon>
        <taxon>Nematocida</taxon>
    </lineage>
</organism>
<dbReference type="GeneID" id="93647420"/>
<feature type="compositionally biased region" description="Basic and acidic residues" evidence="1">
    <location>
        <begin position="118"/>
        <end position="136"/>
    </location>
</feature>
<dbReference type="Proteomes" id="UP000185944">
    <property type="component" value="Unassembled WGS sequence"/>
</dbReference>
<dbReference type="AlphaFoldDB" id="A0A177EBQ4"/>
<dbReference type="EMBL" id="LTDL01000042">
    <property type="protein sequence ID" value="OAG28931.1"/>
    <property type="molecule type" value="Genomic_DNA"/>
</dbReference>
<gene>
    <name evidence="2" type="ORF">NEDG_01070</name>
</gene>
<dbReference type="OrthoDB" id="2195207at2759"/>
<feature type="region of interest" description="Disordered" evidence="1">
    <location>
        <begin position="86"/>
        <end position="136"/>
    </location>
</feature>
<feature type="compositionally biased region" description="Low complexity" evidence="1">
    <location>
        <begin position="90"/>
        <end position="109"/>
    </location>
</feature>
<comment type="caution">
    <text evidence="2">The sequence shown here is derived from an EMBL/GenBank/DDBJ whole genome shotgun (WGS) entry which is preliminary data.</text>
</comment>
<dbReference type="VEuPathDB" id="MicrosporidiaDB:NEDG_01070"/>
<keyword evidence="3" id="KW-1185">Reference proteome</keyword>
<evidence type="ECO:0000256" key="1">
    <source>
        <dbReference type="SAM" id="MobiDB-lite"/>
    </source>
</evidence>
<accession>A0A177EBQ4</accession>
<name>A0A177EBQ4_9MICR</name>
<dbReference type="RefSeq" id="XP_067543676.1">
    <property type="nucleotide sequence ID" value="XM_067688488.1"/>
</dbReference>
<reference evidence="2 3" key="1">
    <citation type="submission" date="2016-02" db="EMBL/GenBank/DDBJ databases">
        <title>Discovery of a natural microsporidian pathogen with a broad tissue tropism in Caenorhabditis elegans.</title>
        <authorList>
            <person name="Luallen R.J."/>
            <person name="Reinke A.W."/>
            <person name="Tong L."/>
            <person name="Botts M.R."/>
            <person name="Felix M.-A."/>
            <person name="Troemel E.R."/>
        </authorList>
    </citation>
    <scope>NUCLEOTIDE SEQUENCE [LARGE SCALE GENOMIC DNA]</scope>
    <source>
        <strain evidence="2 3">JUm2807</strain>
    </source>
</reference>
<proteinExistence type="predicted"/>
<protein>
    <submittedName>
        <fullName evidence="2">Uncharacterized protein</fullName>
    </submittedName>
</protein>